<dbReference type="EMBL" id="MN740114">
    <property type="protein sequence ID" value="QHT88262.1"/>
    <property type="molecule type" value="Genomic_DNA"/>
</dbReference>
<evidence type="ECO:0000313" key="1">
    <source>
        <dbReference type="EMBL" id="QHT88262.1"/>
    </source>
</evidence>
<protein>
    <recommendedName>
        <fullName evidence="2">Exonuclease</fullName>
    </recommendedName>
</protein>
<name>A0A6C0I646_9ZZZZ</name>
<proteinExistence type="predicted"/>
<evidence type="ECO:0008006" key="2">
    <source>
        <dbReference type="Google" id="ProtNLM"/>
    </source>
</evidence>
<reference evidence="1" key="1">
    <citation type="journal article" date="2020" name="Nature">
        <title>Giant virus diversity and host interactions through global metagenomics.</title>
        <authorList>
            <person name="Schulz F."/>
            <person name="Roux S."/>
            <person name="Paez-Espino D."/>
            <person name="Jungbluth S."/>
            <person name="Walsh D.A."/>
            <person name="Denef V.J."/>
            <person name="McMahon K.D."/>
            <person name="Konstantinidis K.T."/>
            <person name="Eloe-Fadrosh E.A."/>
            <person name="Kyrpides N.C."/>
            <person name="Woyke T."/>
        </authorList>
    </citation>
    <scope>NUCLEOTIDE SEQUENCE</scope>
    <source>
        <strain evidence="1">GVMAG-M-3300023184-50</strain>
    </source>
</reference>
<organism evidence="1">
    <name type="scientific">viral metagenome</name>
    <dbReference type="NCBI Taxonomy" id="1070528"/>
    <lineage>
        <taxon>unclassified sequences</taxon>
        <taxon>metagenomes</taxon>
        <taxon>organismal metagenomes</taxon>
    </lineage>
</organism>
<dbReference type="AlphaFoldDB" id="A0A6C0I646"/>
<sequence>MDKLAGKHKSVLAFDCEFWRANKRFFPRELGGFYITKDDDGWAYDGDFLVTFSPPQKQHISYVSSAFSVVGARTRNKLDKIQNRIQNDHEDLDKESVDTYLADSNVKKHHRPHSALKKFMTMYSQSLIVVKGKEDIEALKNACEEYGITYTHPAGVFDIATWNPQSIKKCGTAKLEGTYKCLEKDLKHYDFLPLGRAHDPRSDAAMAFLIALYLA</sequence>
<accession>A0A6C0I646</accession>